<protein>
    <submittedName>
        <fullName evidence="2">Uncharacterized protein</fullName>
    </submittedName>
</protein>
<dbReference type="EMBL" id="BK015357">
    <property type="protein sequence ID" value="DAE03000.1"/>
    <property type="molecule type" value="Genomic_DNA"/>
</dbReference>
<feature type="region of interest" description="Disordered" evidence="1">
    <location>
        <begin position="58"/>
        <end position="77"/>
    </location>
</feature>
<organism evidence="2">
    <name type="scientific">Siphoviridae sp. ct0Ci105</name>
    <dbReference type="NCBI Taxonomy" id="2825292"/>
    <lineage>
        <taxon>Viruses</taxon>
        <taxon>Duplodnaviria</taxon>
        <taxon>Heunggongvirae</taxon>
        <taxon>Uroviricota</taxon>
        <taxon>Caudoviricetes</taxon>
    </lineage>
</organism>
<proteinExistence type="predicted"/>
<evidence type="ECO:0000256" key="1">
    <source>
        <dbReference type="SAM" id="MobiDB-lite"/>
    </source>
</evidence>
<feature type="compositionally biased region" description="Low complexity" evidence="1">
    <location>
        <begin position="60"/>
        <end position="77"/>
    </location>
</feature>
<evidence type="ECO:0000313" key="2">
    <source>
        <dbReference type="EMBL" id="DAE03000.1"/>
    </source>
</evidence>
<reference evidence="2" key="1">
    <citation type="journal article" date="2021" name="Proc. Natl. Acad. Sci. U.S.A.">
        <title>A Catalog of Tens of Thousands of Viruses from Human Metagenomes Reveals Hidden Associations with Chronic Diseases.</title>
        <authorList>
            <person name="Tisza M.J."/>
            <person name="Buck C.B."/>
        </authorList>
    </citation>
    <scope>NUCLEOTIDE SEQUENCE</scope>
    <source>
        <strain evidence="2">Ct0Ci105</strain>
    </source>
</reference>
<accession>A0A8S5P8K3</accession>
<name>A0A8S5P8K3_9CAUD</name>
<sequence length="118" mass="12130">MITLNFDEVLKRIYNAKKGVEVRYGLGQGFEYCKQFTQEAGTLADAAKAAAETAAKDAAESASSASTKATEAADSAKAASDSATEAAKAASDTAAQTLASLGLSIVDGALCYTYEEET</sequence>